<dbReference type="RefSeq" id="WP_091816588.1">
    <property type="nucleotide sequence ID" value="NZ_FNCQ01000006.1"/>
</dbReference>
<dbReference type="AlphaFoldDB" id="A0A1G7VQ78"/>
<keyword evidence="7" id="KW-0449">Lipoprotein</keyword>
<evidence type="ECO:0000256" key="4">
    <source>
        <dbReference type="ARBA" id="ARBA00023136"/>
    </source>
</evidence>
<dbReference type="PROSITE" id="PS51257">
    <property type="entry name" value="PROKAR_LIPOPROTEIN"/>
    <property type="match status" value="1"/>
</dbReference>
<gene>
    <name evidence="9" type="ORF">SAMN04487901_10667</name>
</gene>
<evidence type="ECO:0000313" key="10">
    <source>
        <dbReference type="Proteomes" id="UP000198779"/>
    </source>
</evidence>
<organism evidence="9 10">
    <name type="scientific">Prevotella communis</name>
    <dbReference type="NCBI Taxonomy" id="2913614"/>
    <lineage>
        <taxon>Bacteria</taxon>
        <taxon>Pseudomonadati</taxon>
        <taxon>Bacteroidota</taxon>
        <taxon>Bacteroidia</taxon>
        <taxon>Bacteroidales</taxon>
        <taxon>Prevotellaceae</taxon>
        <taxon>Prevotella</taxon>
    </lineage>
</organism>
<reference evidence="10" key="1">
    <citation type="submission" date="2016-10" db="EMBL/GenBank/DDBJ databases">
        <authorList>
            <person name="Varghese N."/>
            <person name="Submissions S."/>
        </authorList>
    </citation>
    <scope>NUCLEOTIDE SEQUENCE [LARGE SCALE GENOMIC DNA]</scope>
    <source>
        <strain evidence="10">BP1-148</strain>
    </source>
</reference>
<evidence type="ECO:0000256" key="1">
    <source>
        <dbReference type="ARBA" id="ARBA00004442"/>
    </source>
</evidence>
<dbReference type="InterPro" id="IPR014941">
    <property type="entry name" value="FimB/Mfa2/Mfa3"/>
</dbReference>
<evidence type="ECO:0000256" key="3">
    <source>
        <dbReference type="ARBA" id="ARBA00022729"/>
    </source>
</evidence>
<keyword evidence="4" id="KW-0472">Membrane</keyword>
<keyword evidence="6" id="KW-0998">Cell outer membrane</keyword>
<evidence type="ECO:0000256" key="7">
    <source>
        <dbReference type="ARBA" id="ARBA00023288"/>
    </source>
</evidence>
<evidence type="ECO:0000256" key="5">
    <source>
        <dbReference type="ARBA" id="ARBA00023139"/>
    </source>
</evidence>
<dbReference type="STRING" id="645274.SAMN04487901_10667"/>
<evidence type="ECO:0000256" key="8">
    <source>
        <dbReference type="SAM" id="SignalP"/>
    </source>
</evidence>
<dbReference type="GO" id="GO:0009279">
    <property type="term" value="C:cell outer membrane"/>
    <property type="evidence" value="ECO:0007669"/>
    <property type="project" value="UniProtKB-SubCell"/>
</dbReference>
<dbReference type="EMBL" id="FNCQ01000006">
    <property type="protein sequence ID" value="SDG61708.1"/>
    <property type="molecule type" value="Genomic_DNA"/>
</dbReference>
<sequence>MIKNFKLIATLSAAVLFASCEKAVFDENTEEETVIEAPATSTLNIVMRAATSDENAVKDGRIYIFNEKGKCVQLLSTSEESNAATVTMAAGTYDLYAVGGEDLSRFILPSQESATPKSIIKRMTDKTMDDLQIKHATVSIADGEEMTQNMSLAHKVICIDELEILQVPSGVTKVEVMLTPLYSGVYLDGQYPEAPTESYRIMLNRQEDEKTWKASPNQMLFPSKGMPNIKIAFTTEDGTTSYSYTASEDFPANHHYAIIGTCKAAQGVTLTGVLTSEDWGEKRTITFDFDDSQKGFSKPEAGKFCSGYYVISTDATNRTAVLLSPETVPYAAPAKGEEASVWLEALNTALAATAKPSGITNSWRLPTLDEAACFTTGSQAAFVEGKGVTKSFYATKDGTLYWTYGSESTEGKEQHFGTTEFADFVLLRPVIDIKY</sequence>
<feature type="signal peptide" evidence="8">
    <location>
        <begin position="1"/>
        <end position="18"/>
    </location>
</feature>
<keyword evidence="5" id="KW-0564">Palmitate</keyword>
<keyword evidence="10" id="KW-1185">Reference proteome</keyword>
<name>A0A1G7VQ78_9BACT</name>
<comment type="similarity">
    <text evidence="2">Belongs to the bacteroidetes fimbrillin superfamily. FimB/Mfa2 family.</text>
</comment>
<evidence type="ECO:0000256" key="6">
    <source>
        <dbReference type="ARBA" id="ARBA00023237"/>
    </source>
</evidence>
<proteinExistence type="inferred from homology"/>
<evidence type="ECO:0000313" key="9">
    <source>
        <dbReference type="EMBL" id="SDG61708.1"/>
    </source>
</evidence>
<protein>
    <submittedName>
        <fullName evidence="9">Fimbrillin-A associated anchor protein Mfa1 and Mfa2</fullName>
    </submittedName>
</protein>
<dbReference type="Proteomes" id="UP000198779">
    <property type="component" value="Unassembled WGS sequence"/>
</dbReference>
<accession>A0A1G7VQ78</accession>
<dbReference type="Pfam" id="PF08842">
    <property type="entry name" value="Mfa2"/>
    <property type="match status" value="1"/>
</dbReference>
<keyword evidence="3 8" id="KW-0732">Signal</keyword>
<comment type="subcellular location">
    <subcellularLocation>
        <location evidence="1">Cell outer membrane</location>
    </subcellularLocation>
</comment>
<feature type="chain" id="PRO_5011574625" evidence="8">
    <location>
        <begin position="19"/>
        <end position="435"/>
    </location>
</feature>
<evidence type="ECO:0000256" key="2">
    <source>
        <dbReference type="ARBA" id="ARBA00007248"/>
    </source>
</evidence>